<dbReference type="RefSeq" id="WP_012372843.1">
    <property type="nucleotide sequence ID" value="NC_010571.1"/>
</dbReference>
<dbReference type="PANTHER" id="PTHR43080">
    <property type="entry name" value="CBS DOMAIN-CONTAINING PROTEIN CBSX3, MITOCHONDRIAL"/>
    <property type="match status" value="1"/>
</dbReference>
<evidence type="ECO:0000313" key="5">
    <source>
        <dbReference type="Proteomes" id="UP000007013"/>
    </source>
</evidence>
<evidence type="ECO:0000256" key="2">
    <source>
        <dbReference type="PROSITE-ProRule" id="PRU00703"/>
    </source>
</evidence>
<dbReference type="STRING" id="452637.Oter_0013"/>
<dbReference type="KEGG" id="ote:Oter_0013"/>
<protein>
    <submittedName>
        <fullName evidence="4">Putative signal-transduction protein with CBS domains</fullName>
    </submittedName>
</protein>
<feature type="domain" description="CBS" evidence="3">
    <location>
        <begin position="9"/>
        <end position="68"/>
    </location>
</feature>
<dbReference type="InterPro" id="IPR044725">
    <property type="entry name" value="CBSX3_CBS_dom"/>
</dbReference>
<dbReference type="PROSITE" id="PS51371">
    <property type="entry name" value="CBS"/>
    <property type="match status" value="2"/>
</dbReference>
<keyword evidence="5" id="KW-1185">Reference proteome</keyword>
<dbReference type="InterPro" id="IPR046342">
    <property type="entry name" value="CBS_dom_sf"/>
</dbReference>
<sequence length="147" mass="16058">MNTPISALLDRKGSVVFSVPSNVTVCDAVNEMNRHRIGSIVVLENSSPIGIFTERDVLRRVVGEGVDPKRTPVNQVMTARPITITPETTIEQTMTLFAEKNCRHLPVLVNGKLVGLISIGDISRWMADTTRAEAEHLKNYIAGGYGA</sequence>
<dbReference type="InterPro" id="IPR000644">
    <property type="entry name" value="CBS_dom"/>
</dbReference>
<evidence type="ECO:0000259" key="3">
    <source>
        <dbReference type="PROSITE" id="PS51371"/>
    </source>
</evidence>
<dbReference type="Proteomes" id="UP000007013">
    <property type="component" value="Chromosome"/>
</dbReference>
<dbReference type="HOGENOM" id="CLU_040681_3_2_0"/>
<accession>B1ZWI1</accession>
<dbReference type="Gene3D" id="3.10.580.10">
    <property type="entry name" value="CBS-domain"/>
    <property type="match status" value="1"/>
</dbReference>
<dbReference type="eggNOG" id="COG0517">
    <property type="taxonomic scope" value="Bacteria"/>
</dbReference>
<dbReference type="Pfam" id="PF00571">
    <property type="entry name" value="CBS"/>
    <property type="match status" value="2"/>
</dbReference>
<dbReference type="PANTHER" id="PTHR43080:SF2">
    <property type="entry name" value="CBS DOMAIN-CONTAINING PROTEIN"/>
    <property type="match status" value="1"/>
</dbReference>
<dbReference type="OrthoDB" id="9802114at2"/>
<dbReference type="SUPFAM" id="SSF54631">
    <property type="entry name" value="CBS-domain pair"/>
    <property type="match status" value="1"/>
</dbReference>
<dbReference type="EMBL" id="CP001032">
    <property type="protein sequence ID" value="ACB73305.1"/>
    <property type="molecule type" value="Genomic_DNA"/>
</dbReference>
<dbReference type="CDD" id="cd04623">
    <property type="entry name" value="CBS_pair_bac_euk"/>
    <property type="match status" value="1"/>
</dbReference>
<organism evidence="4 5">
    <name type="scientific">Opitutus terrae (strain DSM 11246 / JCM 15787 / PB90-1)</name>
    <dbReference type="NCBI Taxonomy" id="452637"/>
    <lineage>
        <taxon>Bacteria</taxon>
        <taxon>Pseudomonadati</taxon>
        <taxon>Verrucomicrobiota</taxon>
        <taxon>Opitutia</taxon>
        <taxon>Opitutales</taxon>
        <taxon>Opitutaceae</taxon>
        <taxon>Opitutus</taxon>
    </lineage>
</organism>
<name>B1ZWI1_OPITP</name>
<dbReference type="InterPro" id="IPR051257">
    <property type="entry name" value="Diverse_CBS-Domain"/>
</dbReference>
<reference evidence="4 5" key="1">
    <citation type="journal article" date="2011" name="J. Bacteriol.">
        <title>Genome sequence of the verrucomicrobium Opitutus terrae PB90-1, an abundant inhabitant of rice paddy soil ecosystems.</title>
        <authorList>
            <person name="van Passel M.W."/>
            <person name="Kant R."/>
            <person name="Palva A."/>
            <person name="Copeland A."/>
            <person name="Lucas S."/>
            <person name="Lapidus A."/>
            <person name="Glavina del Rio T."/>
            <person name="Pitluck S."/>
            <person name="Goltsman E."/>
            <person name="Clum A."/>
            <person name="Sun H."/>
            <person name="Schmutz J."/>
            <person name="Larimer F.W."/>
            <person name="Land M.L."/>
            <person name="Hauser L."/>
            <person name="Kyrpides N."/>
            <person name="Mikhailova N."/>
            <person name="Richardson P.P."/>
            <person name="Janssen P.H."/>
            <person name="de Vos W.M."/>
            <person name="Smidt H."/>
        </authorList>
    </citation>
    <scope>NUCLEOTIDE SEQUENCE [LARGE SCALE GENOMIC DNA]</scope>
    <source>
        <strain evidence="5">DSM 11246 / JCM 15787 / PB90-1</strain>
    </source>
</reference>
<dbReference type="AlphaFoldDB" id="B1ZWI1"/>
<evidence type="ECO:0000256" key="1">
    <source>
        <dbReference type="ARBA" id="ARBA00023122"/>
    </source>
</evidence>
<evidence type="ECO:0000313" key="4">
    <source>
        <dbReference type="EMBL" id="ACB73305.1"/>
    </source>
</evidence>
<proteinExistence type="predicted"/>
<keyword evidence="1 2" id="KW-0129">CBS domain</keyword>
<dbReference type="SMART" id="SM00116">
    <property type="entry name" value="CBS"/>
    <property type="match status" value="2"/>
</dbReference>
<feature type="domain" description="CBS" evidence="3">
    <location>
        <begin position="77"/>
        <end position="133"/>
    </location>
</feature>
<gene>
    <name evidence="4" type="ordered locus">Oter_0013</name>
</gene>